<reference evidence="2" key="1">
    <citation type="journal article" date="2019" name="Sci. Rep.">
        <title>Draft genome of Tanacetum cinerariifolium, the natural source of mosquito coil.</title>
        <authorList>
            <person name="Yamashiro T."/>
            <person name="Shiraishi A."/>
            <person name="Satake H."/>
            <person name="Nakayama K."/>
        </authorList>
    </citation>
    <scope>NUCLEOTIDE SEQUENCE</scope>
</reference>
<name>A0A699TYZ3_TANCI</name>
<protein>
    <submittedName>
        <fullName evidence="2">Uncharacterized protein</fullName>
    </submittedName>
</protein>
<dbReference type="EMBL" id="BKCJ011291707">
    <property type="protein sequence ID" value="GFD16205.1"/>
    <property type="molecule type" value="Genomic_DNA"/>
</dbReference>
<accession>A0A699TYZ3</accession>
<sequence>MRKVAKLDEHLITPSEDATNQASGAMYLSGTTEHHVLKTKTQKLTEKKIPSSSKPKASEIVKLSIPQASGSQQAKEIEVTADIT</sequence>
<comment type="caution">
    <text evidence="2">The sequence shown here is derived from an EMBL/GenBank/DDBJ whole genome shotgun (WGS) entry which is preliminary data.</text>
</comment>
<proteinExistence type="predicted"/>
<evidence type="ECO:0000313" key="2">
    <source>
        <dbReference type="EMBL" id="GFD16205.1"/>
    </source>
</evidence>
<organism evidence="2">
    <name type="scientific">Tanacetum cinerariifolium</name>
    <name type="common">Dalmatian daisy</name>
    <name type="synonym">Chrysanthemum cinerariifolium</name>
    <dbReference type="NCBI Taxonomy" id="118510"/>
    <lineage>
        <taxon>Eukaryota</taxon>
        <taxon>Viridiplantae</taxon>
        <taxon>Streptophyta</taxon>
        <taxon>Embryophyta</taxon>
        <taxon>Tracheophyta</taxon>
        <taxon>Spermatophyta</taxon>
        <taxon>Magnoliopsida</taxon>
        <taxon>eudicotyledons</taxon>
        <taxon>Gunneridae</taxon>
        <taxon>Pentapetalae</taxon>
        <taxon>asterids</taxon>
        <taxon>campanulids</taxon>
        <taxon>Asterales</taxon>
        <taxon>Asteraceae</taxon>
        <taxon>Asteroideae</taxon>
        <taxon>Anthemideae</taxon>
        <taxon>Anthemidinae</taxon>
        <taxon>Tanacetum</taxon>
    </lineage>
</organism>
<feature type="region of interest" description="Disordered" evidence="1">
    <location>
        <begin position="38"/>
        <end position="58"/>
    </location>
</feature>
<dbReference type="AlphaFoldDB" id="A0A699TYZ3"/>
<evidence type="ECO:0000256" key="1">
    <source>
        <dbReference type="SAM" id="MobiDB-lite"/>
    </source>
</evidence>
<gene>
    <name evidence="2" type="ORF">Tci_888174</name>
</gene>